<comment type="domain">
    <text evidence="8">The N-terminal region contains the highly conserved SGGXDS motif, predicted to be a P-loop motif involved in ATP binding.</text>
</comment>
<dbReference type="SUPFAM" id="SSF56037">
    <property type="entry name" value="PheT/TilS domain"/>
    <property type="match status" value="1"/>
</dbReference>
<comment type="subcellular location">
    <subcellularLocation>
        <location evidence="1 8">Cytoplasm</location>
    </subcellularLocation>
</comment>
<evidence type="ECO:0000256" key="2">
    <source>
        <dbReference type="ARBA" id="ARBA00022490"/>
    </source>
</evidence>
<dbReference type="NCBIfam" id="TIGR02433">
    <property type="entry name" value="lysidine_TilS_C"/>
    <property type="match status" value="1"/>
</dbReference>
<dbReference type="Proteomes" id="UP001596250">
    <property type="component" value="Unassembled WGS sequence"/>
</dbReference>
<sequence length="469" mass="54030">MLKKVVQLIEQYRMFQQGDRVMVAVSGGPDSVALFHVLRQLADKYALGLSIAHVNHALRGTESEEEQQMVAKLAEYYNVPFYYAKVDVKRHMRETGKGLQDAARELRYRFLFETAERTGTSCIALAHHADDQAETVLMRMLRGTSTEGLAGIHPVRMQQKVKLVRPLLRIEKMELVQFCKEHGFEFAEDSSNASRAYTRNQIRLDIMPQLKQFNPEITSALNRLADIVRDDEQYLQREAERAYAETVSVTKDGLMLKQAQWSAFHASLQRRLIKLILNYLSLDKHIEVDYETVESIRLACSRHDKSNFRIQIREHCWLMKEYDRLRFTTSSPSEAESFSVKVWDWPVQISLDGREHLLIRFEVIGPGEYAEKDGSYSAFFDLDELSLPLYVRSRKPGDRMQVLGLNGSKKVKDMLIDAKIPPAQRGYIPIVTDAEGRILWIPGLRRSAHALVRPTTGRILHIHTPEFIQ</sequence>
<dbReference type="InterPro" id="IPR012796">
    <property type="entry name" value="Lysidine-tRNA-synth_C"/>
</dbReference>
<proteinExistence type="inferred from homology"/>
<dbReference type="CDD" id="cd01992">
    <property type="entry name" value="TilS_N"/>
    <property type="match status" value="1"/>
</dbReference>
<dbReference type="InterPro" id="IPR014729">
    <property type="entry name" value="Rossmann-like_a/b/a_fold"/>
</dbReference>
<evidence type="ECO:0000256" key="5">
    <source>
        <dbReference type="ARBA" id="ARBA00022741"/>
    </source>
</evidence>
<comment type="similarity">
    <text evidence="8">Belongs to the tRNA(Ile)-lysidine synthase family.</text>
</comment>
<dbReference type="EMBL" id="JBHSQV010000151">
    <property type="protein sequence ID" value="MFC5987097.1"/>
    <property type="molecule type" value="Genomic_DNA"/>
</dbReference>
<reference evidence="11" key="1">
    <citation type="journal article" date="2019" name="Int. J. Syst. Evol. Microbiol.">
        <title>The Global Catalogue of Microorganisms (GCM) 10K type strain sequencing project: providing services to taxonomists for standard genome sequencing and annotation.</title>
        <authorList>
            <consortium name="The Broad Institute Genomics Platform"/>
            <consortium name="The Broad Institute Genome Sequencing Center for Infectious Disease"/>
            <person name="Wu L."/>
            <person name="Ma J."/>
        </authorList>
    </citation>
    <scope>NUCLEOTIDE SEQUENCE [LARGE SCALE GENOMIC DNA]</scope>
    <source>
        <strain evidence="11">CCM 8749</strain>
    </source>
</reference>
<keyword evidence="5 8" id="KW-0547">Nucleotide-binding</keyword>
<comment type="function">
    <text evidence="8">Ligates lysine onto the cytidine present at position 34 of the AUA codon-specific tRNA(Ile) that contains the anticodon CAU, in an ATP-dependent manner. Cytidine is converted to lysidine, thus changing the amino acid specificity of the tRNA from methionine to isoleucine.</text>
</comment>
<comment type="catalytic activity">
    <reaction evidence="7 8">
        <text>cytidine(34) in tRNA(Ile2) + L-lysine + ATP = lysidine(34) in tRNA(Ile2) + AMP + diphosphate + H(+)</text>
        <dbReference type="Rhea" id="RHEA:43744"/>
        <dbReference type="Rhea" id="RHEA-COMP:10625"/>
        <dbReference type="Rhea" id="RHEA-COMP:10670"/>
        <dbReference type="ChEBI" id="CHEBI:15378"/>
        <dbReference type="ChEBI" id="CHEBI:30616"/>
        <dbReference type="ChEBI" id="CHEBI:32551"/>
        <dbReference type="ChEBI" id="CHEBI:33019"/>
        <dbReference type="ChEBI" id="CHEBI:82748"/>
        <dbReference type="ChEBI" id="CHEBI:83665"/>
        <dbReference type="ChEBI" id="CHEBI:456215"/>
        <dbReference type="EC" id="6.3.4.19"/>
    </reaction>
</comment>
<dbReference type="SMART" id="SM00977">
    <property type="entry name" value="TilS_C"/>
    <property type="match status" value="1"/>
</dbReference>
<dbReference type="PANTHER" id="PTHR43033:SF1">
    <property type="entry name" value="TRNA(ILE)-LYSIDINE SYNTHASE-RELATED"/>
    <property type="match status" value="1"/>
</dbReference>
<evidence type="ECO:0000256" key="4">
    <source>
        <dbReference type="ARBA" id="ARBA00022694"/>
    </source>
</evidence>
<keyword evidence="4 8" id="KW-0819">tRNA processing</keyword>
<dbReference type="Gene3D" id="3.30.465.60">
    <property type="match status" value="1"/>
</dbReference>
<dbReference type="SUPFAM" id="SSF82829">
    <property type="entry name" value="MesJ substrate recognition domain-like"/>
    <property type="match status" value="1"/>
</dbReference>
<evidence type="ECO:0000256" key="3">
    <source>
        <dbReference type="ARBA" id="ARBA00022598"/>
    </source>
</evidence>
<dbReference type="Pfam" id="PF11734">
    <property type="entry name" value="TilS_C"/>
    <property type="match status" value="1"/>
</dbReference>
<dbReference type="RefSeq" id="WP_379894426.1">
    <property type="nucleotide sequence ID" value="NZ_CBCSCT010000054.1"/>
</dbReference>
<evidence type="ECO:0000259" key="9">
    <source>
        <dbReference type="SMART" id="SM00977"/>
    </source>
</evidence>
<dbReference type="InterPro" id="IPR011063">
    <property type="entry name" value="TilS/TtcA_N"/>
</dbReference>
<evidence type="ECO:0000256" key="1">
    <source>
        <dbReference type="ARBA" id="ARBA00004496"/>
    </source>
</evidence>
<feature type="binding site" evidence="8">
    <location>
        <begin position="26"/>
        <end position="31"/>
    </location>
    <ligand>
        <name>ATP</name>
        <dbReference type="ChEBI" id="CHEBI:30616"/>
    </ligand>
</feature>
<dbReference type="PANTHER" id="PTHR43033">
    <property type="entry name" value="TRNA(ILE)-LYSIDINE SYNTHASE-RELATED"/>
    <property type="match status" value="1"/>
</dbReference>
<dbReference type="SUPFAM" id="SSF52402">
    <property type="entry name" value="Adenine nucleotide alpha hydrolases-like"/>
    <property type="match status" value="1"/>
</dbReference>
<dbReference type="HAMAP" id="MF_01161">
    <property type="entry name" value="tRNA_Ile_lys_synt"/>
    <property type="match status" value="1"/>
</dbReference>
<dbReference type="Pfam" id="PF01171">
    <property type="entry name" value="ATP_bind_3"/>
    <property type="match status" value="1"/>
</dbReference>
<keyword evidence="11" id="KW-1185">Reference proteome</keyword>
<evidence type="ECO:0000256" key="7">
    <source>
        <dbReference type="ARBA" id="ARBA00048539"/>
    </source>
</evidence>
<evidence type="ECO:0000313" key="11">
    <source>
        <dbReference type="Proteomes" id="UP001596250"/>
    </source>
</evidence>
<name>A0ABW1IPR4_9BACL</name>
<feature type="domain" description="Lysidine-tRNA(Ile) synthetase C-terminal" evidence="9">
    <location>
        <begin position="389"/>
        <end position="462"/>
    </location>
</feature>
<accession>A0ABW1IPR4</accession>
<evidence type="ECO:0000256" key="6">
    <source>
        <dbReference type="ARBA" id="ARBA00022840"/>
    </source>
</evidence>
<dbReference type="InterPro" id="IPR012795">
    <property type="entry name" value="tRNA_Ile_lys_synt_N"/>
</dbReference>
<protein>
    <recommendedName>
        <fullName evidence="8">tRNA(Ile)-lysidine synthase</fullName>
        <ecNumber evidence="8">6.3.4.19</ecNumber>
    </recommendedName>
    <alternativeName>
        <fullName evidence="8">tRNA(Ile)-2-lysyl-cytidine synthase</fullName>
    </alternativeName>
    <alternativeName>
        <fullName evidence="8">tRNA(Ile)-lysidine synthetase</fullName>
    </alternativeName>
</protein>
<dbReference type="Gene3D" id="3.40.50.620">
    <property type="entry name" value="HUPs"/>
    <property type="match status" value="1"/>
</dbReference>
<keyword evidence="2 8" id="KW-0963">Cytoplasm</keyword>
<gene>
    <name evidence="8 10" type="primary">tilS</name>
    <name evidence="10" type="ORF">ACFPXP_11845</name>
</gene>
<dbReference type="EC" id="6.3.4.19" evidence="8"/>
<keyword evidence="6 8" id="KW-0067">ATP-binding</keyword>
<dbReference type="InterPro" id="IPR012094">
    <property type="entry name" value="tRNA_Ile_lys_synt"/>
</dbReference>
<dbReference type="NCBIfam" id="TIGR02432">
    <property type="entry name" value="lysidine_TilS_N"/>
    <property type="match status" value="1"/>
</dbReference>
<organism evidence="10 11">
    <name type="scientific">Marinicrinis lubricantis</name>
    <dbReference type="NCBI Taxonomy" id="2086470"/>
    <lineage>
        <taxon>Bacteria</taxon>
        <taxon>Bacillati</taxon>
        <taxon>Bacillota</taxon>
        <taxon>Bacilli</taxon>
        <taxon>Bacillales</taxon>
        <taxon>Paenibacillaceae</taxon>
    </lineage>
</organism>
<dbReference type="GO" id="GO:0032267">
    <property type="term" value="F:tRNA(Ile)-lysidine synthase activity"/>
    <property type="evidence" value="ECO:0007669"/>
    <property type="project" value="UniProtKB-EC"/>
</dbReference>
<comment type="caution">
    <text evidence="10">The sequence shown here is derived from an EMBL/GenBank/DDBJ whole genome shotgun (WGS) entry which is preliminary data.</text>
</comment>
<keyword evidence="3 8" id="KW-0436">Ligase</keyword>
<evidence type="ECO:0000313" key="10">
    <source>
        <dbReference type="EMBL" id="MFC5987097.1"/>
    </source>
</evidence>
<evidence type="ECO:0000256" key="8">
    <source>
        <dbReference type="HAMAP-Rule" id="MF_01161"/>
    </source>
</evidence>